<dbReference type="KEGG" id="mhey:H2LOC_020770"/>
<geneLocation type="plasmid" evidence="1">
    <name>unnamed1</name>
</geneLocation>
<reference evidence="1 2" key="1">
    <citation type="submission" date="2019-11" db="EMBL/GenBank/DDBJ databases">
        <title>The genome sequence of Methylocystis heyeri.</title>
        <authorList>
            <person name="Oshkin I.Y."/>
            <person name="Miroshnikov K."/>
            <person name="Dedysh S.N."/>
        </authorList>
    </citation>
    <scope>NUCLEOTIDE SEQUENCE [LARGE SCALE GENOMIC DNA]</scope>
    <source>
        <strain evidence="1 2">H2</strain>
        <plasmid evidence="1 2">unnamed1</plasmid>
    </source>
</reference>
<dbReference type="SUPFAM" id="SSF49777">
    <property type="entry name" value="PEBP-like"/>
    <property type="match status" value="1"/>
</dbReference>
<name>A0A6B8KIV5_9HYPH</name>
<proteinExistence type="predicted"/>
<dbReference type="Proteomes" id="UP000309061">
    <property type="component" value="Plasmid unnamed1"/>
</dbReference>
<protein>
    <recommendedName>
        <fullName evidence="3">YbhB/YbcL family Raf kinase inhibitor-like protein</fullName>
    </recommendedName>
</protein>
<evidence type="ECO:0008006" key="3">
    <source>
        <dbReference type="Google" id="ProtNLM"/>
    </source>
</evidence>
<organism evidence="1 2">
    <name type="scientific">Methylocystis heyeri</name>
    <dbReference type="NCBI Taxonomy" id="391905"/>
    <lineage>
        <taxon>Bacteria</taxon>
        <taxon>Pseudomonadati</taxon>
        <taxon>Pseudomonadota</taxon>
        <taxon>Alphaproteobacteria</taxon>
        <taxon>Hyphomicrobiales</taxon>
        <taxon>Methylocystaceae</taxon>
        <taxon>Methylocystis</taxon>
    </lineage>
</organism>
<dbReference type="InterPro" id="IPR008914">
    <property type="entry name" value="PEBP"/>
</dbReference>
<dbReference type="EMBL" id="CP046053">
    <property type="protein sequence ID" value="QGM48306.1"/>
    <property type="molecule type" value="Genomic_DNA"/>
</dbReference>
<dbReference type="OrthoDB" id="9797506at2"/>
<keyword evidence="1" id="KW-0614">Plasmid</keyword>
<keyword evidence="2" id="KW-1185">Reference proteome</keyword>
<evidence type="ECO:0000313" key="1">
    <source>
        <dbReference type="EMBL" id="QGM48306.1"/>
    </source>
</evidence>
<sequence>MNDSRPLGHCGPCPPDRQGVHHYHFRLLALPRADLPFRTHPSYEEVEQEVRKFALQEATLVGIYRR</sequence>
<gene>
    <name evidence="1" type="ORF">H2LOC_020770</name>
</gene>
<dbReference type="Pfam" id="PF01161">
    <property type="entry name" value="PBP"/>
    <property type="match status" value="1"/>
</dbReference>
<dbReference type="InterPro" id="IPR036610">
    <property type="entry name" value="PEBP-like_sf"/>
</dbReference>
<dbReference type="Gene3D" id="3.90.280.10">
    <property type="entry name" value="PEBP-like"/>
    <property type="match status" value="1"/>
</dbReference>
<evidence type="ECO:0000313" key="2">
    <source>
        <dbReference type="Proteomes" id="UP000309061"/>
    </source>
</evidence>
<accession>A0A6B8KIV5</accession>
<dbReference type="AlphaFoldDB" id="A0A6B8KIV5"/>